<feature type="compositionally biased region" description="Basic and acidic residues" evidence="2">
    <location>
        <begin position="341"/>
        <end position="354"/>
    </location>
</feature>
<feature type="compositionally biased region" description="Low complexity" evidence="2">
    <location>
        <begin position="419"/>
        <end position="437"/>
    </location>
</feature>
<dbReference type="GO" id="GO:0015629">
    <property type="term" value="C:actin cytoskeleton"/>
    <property type="evidence" value="ECO:0007669"/>
    <property type="project" value="TreeGrafter"/>
</dbReference>
<keyword evidence="1" id="KW-0175">Coiled coil</keyword>
<proteinExistence type="predicted"/>
<feature type="compositionally biased region" description="Acidic residues" evidence="2">
    <location>
        <begin position="755"/>
        <end position="767"/>
    </location>
</feature>
<reference evidence="4 5" key="1">
    <citation type="submission" date="2018-04" db="EMBL/GenBank/DDBJ databases">
        <title>The genome of golden apple snail Pomacea canaliculata provides insight into stress tolerance and invasive adaptation.</title>
        <authorList>
            <person name="Liu C."/>
            <person name="Liu B."/>
            <person name="Ren Y."/>
            <person name="Zhang Y."/>
            <person name="Wang H."/>
            <person name="Li S."/>
            <person name="Jiang F."/>
            <person name="Yin L."/>
            <person name="Zhang G."/>
            <person name="Qian W."/>
            <person name="Fan W."/>
        </authorList>
    </citation>
    <scope>NUCLEOTIDE SEQUENCE [LARGE SCALE GENOMIC DNA]</scope>
    <source>
        <strain evidence="4">SZHN2017</strain>
        <tissue evidence="4">Muscle</tissue>
    </source>
</reference>
<dbReference type="PROSITE" id="PS50003">
    <property type="entry name" value="PH_DOMAIN"/>
    <property type="match status" value="2"/>
</dbReference>
<dbReference type="InterPro" id="IPR052223">
    <property type="entry name" value="Actin_Cytoskeleton_Reg"/>
</dbReference>
<feature type="region of interest" description="Disordered" evidence="2">
    <location>
        <begin position="153"/>
        <end position="179"/>
    </location>
</feature>
<feature type="compositionally biased region" description="Low complexity" evidence="2">
    <location>
        <begin position="722"/>
        <end position="733"/>
    </location>
</feature>
<feature type="region of interest" description="Disordered" evidence="2">
    <location>
        <begin position="679"/>
        <end position="771"/>
    </location>
</feature>
<feature type="region of interest" description="Disordered" evidence="2">
    <location>
        <begin position="1156"/>
        <end position="1175"/>
    </location>
</feature>
<accession>A0A2T7PWV5</accession>
<dbReference type="EMBL" id="PZQS01000001">
    <property type="protein sequence ID" value="PVD37867.1"/>
    <property type="molecule type" value="Genomic_DNA"/>
</dbReference>
<comment type="caution">
    <text evidence="4">The sequence shown here is derived from an EMBL/GenBank/DDBJ whole genome shotgun (WGS) entry which is preliminary data.</text>
</comment>
<dbReference type="STRING" id="400727.A0A2T7PWV5"/>
<feature type="compositionally biased region" description="Low complexity" evidence="2">
    <location>
        <begin position="309"/>
        <end position="321"/>
    </location>
</feature>
<dbReference type="InterPro" id="IPR011993">
    <property type="entry name" value="PH-like_dom_sf"/>
</dbReference>
<feature type="coiled-coil region" evidence="1">
    <location>
        <begin position="1309"/>
        <end position="1469"/>
    </location>
</feature>
<dbReference type="Gene3D" id="1.10.287.1490">
    <property type="match status" value="1"/>
</dbReference>
<keyword evidence="5" id="KW-1185">Reference proteome</keyword>
<feature type="coiled-coil region" evidence="1">
    <location>
        <begin position="2504"/>
        <end position="2570"/>
    </location>
</feature>
<evidence type="ECO:0000313" key="4">
    <source>
        <dbReference type="EMBL" id="PVD37867.1"/>
    </source>
</evidence>
<feature type="compositionally biased region" description="Pro residues" evidence="2">
    <location>
        <begin position="2327"/>
        <end position="2336"/>
    </location>
</feature>
<feature type="compositionally biased region" description="Low complexity" evidence="2">
    <location>
        <begin position="1156"/>
        <end position="1165"/>
    </location>
</feature>
<dbReference type="Pfam" id="PF00169">
    <property type="entry name" value="PH"/>
    <property type="match status" value="2"/>
</dbReference>
<dbReference type="OrthoDB" id="9942268at2759"/>
<feature type="region of interest" description="Disordered" evidence="2">
    <location>
        <begin position="2570"/>
        <end position="2646"/>
    </location>
</feature>
<feature type="coiled-coil region" evidence="1">
    <location>
        <begin position="2344"/>
        <end position="2456"/>
    </location>
</feature>
<protein>
    <recommendedName>
        <fullName evidence="3">PH domain-containing protein</fullName>
    </recommendedName>
</protein>
<evidence type="ECO:0000256" key="2">
    <source>
        <dbReference type="SAM" id="MobiDB-lite"/>
    </source>
</evidence>
<feature type="coiled-coil region" evidence="1">
    <location>
        <begin position="781"/>
        <end position="808"/>
    </location>
</feature>
<dbReference type="SUPFAM" id="SSF50729">
    <property type="entry name" value="PH domain-like"/>
    <property type="match status" value="2"/>
</dbReference>
<name>A0A2T7PWV5_POMCA</name>
<dbReference type="PANTHER" id="PTHR17271:SF1">
    <property type="entry name" value="PROTEIN OUTSPREAD"/>
    <property type="match status" value="1"/>
</dbReference>
<sequence>MASKCRKFVPNMFNKSKCQACFGSKEAHSAEALESNKATRKVSKCGYLFVSPDLDFSNPLDRTRKWQRRFFRLYDDGELTFSVDENPDTVPQGSVDMNRCTDVLDAETVTTHQNSIAVVTPEKTEYFKANSKEEMQWWHDVLIEFPNNLKSIKPRRKPNLISNKENVQPAQDDDSNKEGMKSNLEIDRLHQQPSQSSDLPAYATFKGVRSLKHKYDKNHQEGMRKSSSLHDLTTQDKEMANTLASSRFLSCSGDRLDVLSSRRGGDSKQVGALSVSPYFNIPRTSWPSRVHPSNPLLTAPAAHPSLFNSSSSISSTSSTSSAAHRGMLEERSGGQKFVSSNKERSRPVRERSASLKDLSTHLTLPRDACSLDNFDRGTGSISSSGFRTDGDDLSQSMSADETDGNETDELKMARSSELSTTSRAQTQSASSASDTSPTKYEDLVYMKKGWLIKQGPSEKESRKHWFVLAGNSLRYFKDAKAEETNALDGRIDLSTCYEVSEVSMARHCGFKIKTQNGEYVLAAMTSGIRNNWMKAIPFQLVGQQDSGKKEPGVRNIRRHYSDVNPSNVGQIFSIKEFNTNIDTGGASASQVTTPSKIQPTISSNHTILDSAEKTESVPRASKIPRQHSPSVDSILWNQAGGPPISRYVEGSDGVISSLFHPAESRRSKRNIITEISKEEEKREIMRRAKSPSARVKEKSRGAKTPRLHSPPPEDDGFDYHPSSSGHGTAGSSTKLSQSLSDTEDDLDTVVSSEDPYTDTDGGLEDNTDGGLKDAIGDDILVEMLESEVESLKERLDKTQNQLVKMHETNIDLKSRLQKESSQSLDGSFGNGRWSQQGGQQIDQSQVQTMKRQLKEAKDTVQKQRMEIEGLKSKLDMSVSKLTGTEKALSEALREYKQEKDKFLKLSSEWNRRIRSLEGQLKDNVHKLEKARESLQSKEREGRQLEIDMKGQQQKTREQDREILKLKAVEHEYNHLKERLDNKERELQNARSELRDKESQCDKLKLEFKRQVSEMEHTFGRERDELETQVDELKEQLHSYQERHSTLQDNITTNMADLLSEKDDIIAQLEEKLIENDRKMVDMNEELQAEMSENSDLIHNIDVLQEEKQTLQNQISTMERQLLSLRDKVATFEKDNDVLRQHLDQLKNENTKLAARLSRSSVSSAASEHDDPEKEELQKTVLELNKQIQSLQLKLIEKFEDLDQKKSCAEKDDLLHIILIFDSDLKEVNSLLTQLQDHFDAYLAKVPNDIKKEAATLAEMVEEINHHCLLMQGSLHESSQGRLSEASGEDYHHNITVDASSGGQKIMDEYQGLKGKFDRAVAELKKLKKEVNEVYRSYDKIEKKDKQLEQDMQQMETSYREQLENIVRRVDQLSSQLANSNSTAALQAKLGVTAHHSVNTSMSTEIENQLSQLDNEISSMEKALAEKTASNSLAAESRMSLSPQDSQCIMSRLKEMKEQLELTNSGLKEILCDVVSSPGVEFQEASKQQSLMSHIDGCGRKLGKLANMIQEEGDFAQTSRVSAGSCSGGGCPGFKDSGASSMAQCMCEVKERIQEIGELLDSLEDNAEDSDNEEGETTTVDDVRERLSSLCEFVEQHHTFSTYDWHLMQLLNAQKVEISKTRAQQSDAGDGVTDAQDKLHDYANRLSLEALILVEMAHLLEQKAVENKEESEEEEEHDPLLKMVGGLSLKLLSLHQKLEQECRTLQVENVVSDVLAMQADLIAEKILMEGVLFSGTFGHNLSLNEEKDKKVQHKLLATEALMRSQLDAFIGKNLDKTCDELWSSASHLTLRSLVQGELTFALNCLKKRLSDCTLDRESKDCVKNLFIERLKERHKLVMGISKAYEDKIIKALAIIISKESEEMTIVEGPENVLDTVCSEVSTIMEKHIQQYKEKIRSAKTTESAHQWDKVVSQLRLDRESVVAGIREQHAAISAKFNEENSLEVPFQSLDSTINNFGEILSLRSVLTAQLSFIDELAKVGDTALLDDIEEEEEEDASDGEAGAQRTLHKGLVSFMHNLTTCLQREAGSRQDQAVCLLSSKGQNQVDVVSAVPELSSLLHGNQYSETLTREAIFAAQITFMMCKMKLLHEQELDRLRASRPARQQNTSLDGSQDGEIDVYSLLGPLEDVMDTKYDDEMETLRVIASHVGKLKNVLGESGSTQDWAHVNEHVQKLEQKLQEELSLAQQRHEAHIDLFKQEETKVEQAWEGLQQERELLEERCSALESELQSISTQHDDEVERMRQDVLTAVSAIRANEEESETQLSDRLQRMTKQIVMQKENFKRFLSKVKECLSEDGKSHESLWQLVDQELKTVNESQLSELSEDEELPPLPSQPPPSLVQRDDKSLNVEEELELLKKEKDEALAEETRNTKAALDAMKKAYEEELQHERDKYKEILTTMYNEDFVNEIRRRHETELERLKEELKQVKMHYLSKCEDYKLMEIKMEQTKQDYESHINQLITSNAHLDDMVNQEIDRLKDFIKNRPANLTTGSATLEEELYDAQIMTRVKDAELQKLRSQVKNLENSLHRTTEEHRQTMTQYLQALKENQELRKEYQLESTVLRDQLEKLQGESGLRRPIRRAPSFHQRARSPSPQSAASQRKESTSSTTEHISRDSNRRRRLEPRDLRRSKSSPSLPYVFDAKGVPTALKPTVKGIRSVQPKT</sequence>
<dbReference type="Proteomes" id="UP000245119">
    <property type="component" value="Linkage Group LG1"/>
</dbReference>
<dbReference type="InterPro" id="IPR001849">
    <property type="entry name" value="PH_domain"/>
</dbReference>
<feature type="region of interest" description="Disordered" evidence="2">
    <location>
        <begin position="380"/>
        <end position="437"/>
    </location>
</feature>
<feature type="region of interest" description="Disordered" evidence="2">
    <location>
        <begin position="932"/>
        <end position="958"/>
    </location>
</feature>
<feature type="region of interest" description="Disordered" evidence="2">
    <location>
        <begin position="2315"/>
        <end position="2342"/>
    </location>
</feature>
<dbReference type="PANTHER" id="PTHR17271">
    <property type="entry name" value="PLECKSTRIN HOMOLOGY PH DOMAIN-CONTAINING PROTEIN"/>
    <property type="match status" value="1"/>
</dbReference>
<feature type="coiled-coil region" evidence="1">
    <location>
        <begin position="2166"/>
        <end position="2272"/>
    </location>
</feature>
<dbReference type="Gene3D" id="2.30.29.30">
    <property type="entry name" value="Pleckstrin-homology domain (PH domain)/Phosphotyrosine-binding domain (PTB)"/>
    <property type="match status" value="2"/>
</dbReference>
<feature type="compositionally biased region" description="Basic and acidic residues" evidence="2">
    <location>
        <begin position="1166"/>
        <end position="1175"/>
    </location>
</feature>
<evidence type="ECO:0000256" key="1">
    <source>
        <dbReference type="SAM" id="Coils"/>
    </source>
</evidence>
<dbReference type="SMART" id="SM00233">
    <property type="entry name" value="PH"/>
    <property type="match status" value="2"/>
</dbReference>
<feature type="compositionally biased region" description="Polar residues" evidence="2">
    <location>
        <begin position="160"/>
        <end position="169"/>
    </location>
</feature>
<feature type="domain" description="PH" evidence="3">
    <location>
        <begin position="444"/>
        <end position="541"/>
    </location>
</feature>
<feature type="compositionally biased region" description="Low complexity" evidence="2">
    <location>
        <begin position="2588"/>
        <end position="2597"/>
    </location>
</feature>
<evidence type="ECO:0000313" key="5">
    <source>
        <dbReference type="Proteomes" id="UP000245119"/>
    </source>
</evidence>
<feature type="domain" description="PH" evidence="3">
    <location>
        <begin position="41"/>
        <end position="147"/>
    </location>
</feature>
<feature type="region of interest" description="Disordered" evidence="2">
    <location>
        <begin position="309"/>
        <end position="359"/>
    </location>
</feature>
<evidence type="ECO:0000259" key="3">
    <source>
        <dbReference type="PROSITE" id="PS50003"/>
    </source>
</evidence>
<organism evidence="4 5">
    <name type="scientific">Pomacea canaliculata</name>
    <name type="common">Golden apple snail</name>
    <dbReference type="NCBI Taxonomy" id="400727"/>
    <lineage>
        <taxon>Eukaryota</taxon>
        <taxon>Metazoa</taxon>
        <taxon>Spiralia</taxon>
        <taxon>Lophotrochozoa</taxon>
        <taxon>Mollusca</taxon>
        <taxon>Gastropoda</taxon>
        <taxon>Caenogastropoda</taxon>
        <taxon>Architaenioglossa</taxon>
        <taxon>Ampullarioidea</taxon>
        <taxon>Ampullariidae</taxon>
        <taxon>Pomacea</taxon>
    </lineage>
</organism>
<dbReference type="GO" id="GO:0051015">
    <property type="term" value="F:actin filament binding"/>
    <property type="evidence" value="ECO:0007669"/>
    <property type="project" value="TreeGrafter"/>
</dbReference>
<gene>
    <name evidence="4" type="ORF">C0Q70_00469</name>
</gene>